<organism evidence="2 3">
    <name type="scientific">Aspergillus sergii</name>
    <dbReference type="NCBI Taxonomy" id="1034303"/>
    <lineage>
        <taxon>Eukaryota</taxon>
        <taxon>Fungi</taxon>
        <taxon>Dikarya</taxon>
        <taxon>Ascomycota</taxon>
        <taxon>Pezizomycotina</taxon>
        <taxon>Eurotiomycetes</taxon>
        <taxon>Eurotiomycetidae</taxon>
        <taxon>Eurotiales</taxon>
        <taxon>Aspergillaceae</taxon>
        <taxon>Aspergillus</taxon>
        <taxon>Aspergillus subgen. Circumdati</taxon>
    </lineage>
</organism>
<dbReference type="Proteomes" id="UP000325945">
    <property type="component" value="Unassembled WGS sequence"/>
</dbReference>
<keyword evidence="1" id="KW-0812">Transmembrane</keyword>
<accession>A0A5N6XGG7</accession>
<evidence type="ECO:0000256" key="1">
    <source>
        <dbReference type="SAM" id="Phobius"/>
    </source>
</evidence>
<evidence type="ECO:0000313" key="2">
    <source>
        <dbReference type="EMBL" id="KAE8332344.1"/>
    </source>
</evidence>
<dbReference type="EMBL" id="ML741766">
    <property type="protein sequence ID" value="KAE8332344.1"/>
    <property type="molecule type" value="Genomic_DNA"/>
</dbReference>
<name>A0A5N6XGG7_9EURO</name>
<protein>
    <submittedName>
        <fullName evidence="2">Uncharacterized protein</fullName>
    </submittedName>
</protein>
<sequence>MEGGTFSILIGVFFFFVSFVEFLCRRILSDWSMIVIRSPQSYNPEKRIISPE</sequence>
<keyword evidence="1" id="KW-0472">Membrane</keyword>
<reference evidence="3" key="1">
    <citation type="submission" date="2019-04" db="EMBL/GenBank/DDBJ databases">
        <title>Friends and foes A comparative genomics studyof 23 Aspergillus species from section Flavi.</title>
        <authorList>
            <consortium name="DOE Joint Genome Institute"/>
            <person name="Kjaerbolling I."/>
            <person name="Vesth T."/>
            <person name="Frisvad J.C."/>
            <person name="Nybo J.L."/>
            <person name="Theobald S."/>
            <person name="Kildgaard S."/>
            <person name="Isbrandt T."/>
            <person name="Kuo A."/>
            <person name="Sato A."/>
            <person name="Lyhne E.K."/>
            <person name="Kogle M.E."/>
            <person name="Wiebenga A."/>
            <person name="Kun R.S."/>
            <person name="Lubbers R.J."/>
            <person name="Makela M.R."/>
            <person name="Barry K."/>
            <person name="Chovatia M."/>
            <person name="Clum A."/>
            <person name="Daum C."/>
            <person name="Haridas S."/>
            <person name="He G."/>
            <person name="LaButti K."/>
            <person name="Lipzen A."/>
            <person name="Mondo S."/>
            <person name="Riley R."/>
            <person name="Salamov A."/>
            <person name="Simmons B.A."/>
            <person name="Magnuson J.K."/>
            <person name="Henrissat B."/>
            <person name="Mortensen U.H."/>
            <person name="Larsen T.O."/>
            <person name="Devries R.P."/>
            <person name="Grigoriev I.V."/>
            <person name="Machida M."/>
            <person name="Baker S.E."/>
            <person name="Andersen M.R."/>
        </authorList>
    </citation>
    <scope>NUCLEOTIDE SEQUENCE [LARGE SCALE GENOMIC DNA]</scope>
    <source>
        <strain evidence="3">CBS 130017</strain>
    </source>
</reference>
<dbReference type="AlphaFoldDB" id="A0A5N6XGG7"/>
<gene>
    <name evidence="2" type="ORF">BDV39DRAFT_167634</name>
</gene>
<proteinExistence type="predicted"/>
<keyword evidence="1" id="KW-1133">Transmembrane helix</keyword>
<evidence type="ECO:0000313" key="3">
    <source>
        <dbReference type="Proteomes" id="UP000325945"/>
    </source>
</evidence>
<keyword evidence="3" id="KW-1185">Reference proteome</keyword>
<feature type="transmembrane region" description="Helical" evidence="1">
    <location>
        <begin position="6"/>
        <end position="24"/>
    </location>
</feature>